<dbReference type="InterPro" id="IPR036554">
    <property type="entry name" value="GHMP_kinase_C_sf"/>
</dbReference>
<dbReference type="EMBL" id="FXAN01000083">
    <property type="protein sequence ID" value="SMG01820.1"/>
    <property type="molecule type" value="Genomic_DNA"/>
</dbReference>
<evidence type="ECO:0000256" key="4">
    <source>
        <dbReference type="ARBA" id="ARBA00022679"/>
    </source>
</evidence>
<feature type="domain" description="GHMP kinase C-terminal" evidence="12">
    <location>
        <begin position="224"/>
        <end position="282"/>
    </location>
</feature>
<dbReference type="EC" id="2.7.1.148" evidence="2 10"/>
<comment type="pathway">
    <text evidence="10">Isoprenoid biosynthesis; isopentenyl diphosphate biosynthesis via DXP pathway; isopentenyl diphosphate from 1-deoxy-D-xylulose 5-phosphate: step 3/6.</text>
</comment>
<evidence type="ECO:0000256" key="5">
    <source>
        <dbReference type="ARBA" id="ARBA00022741"/>
    </source>
</evidence>
<dbReference type="Pfam" id="PF08544">
    <property type="entry name" value="GHMP_kinases_C"/>
    <property type="match status" value="1"/>
</dbReference>
<dbReference type="InterPro" id="IPR020568">
    <property type="entry name" value="Ribosomal_Su5_D2-typ_SF"/>
</dbReference>
<comment type="catalytic activity">
    <reaction evidence="10">
        <text>4-CDP-2-C-methyl-D-erythritol + ATP = 4-CDP-2-C-methyl-D-erythritol 2-phosphate + ADP + H(+)</text>
        <dbReference type="Rhea" id="RHEA:18437"/>
        <dbReference type="ChEBI" id="CHEBI:15378"/>
        <dbReference type="ChEBI" id="CHEBI:30616"/>
        <dbReference type="ChEBI" id="CHEBI:57823"/>
        <dbReference type="ChEBI" id="CHEBI:57919"/>
        <dbReference type="ChEBI" id="CHEBI:456216"/>
        <dbReference type="EC" id="2.7.1.148"/>
    </reaction>
</comment>
<evidence type="ECO:0000259" key="12">
    <source>
        <dbReference type="Pfam" id="PF08544"/>
    </source>
</evidence>
<dbReference type="PANTHER" id="PTHR43527">
    <property type="entry name" value="4-DIPHOSPHOCYTIDYL-2-C-METHYL-D-ERYTHRITOL KINASE, CHLOROPLASTIC"/>
    <property type="match status" value="1"/>
</dbReference>
<sequence length="300" mass="32749">MFEKVFRMTDTTRSLRNCLAPAKLNLFLHITGRRPDGYHELQSVFQLLDWGDMLHFTLRDDGQVSRKTDVPGVPAQADLVVRAALLLKTHASVAAGVDIEIDKRLPMGAGLGGGSSDAATTLLALNRLWRLDLPRAELQALAVKLGADVPFFVFGKNAFAEGIGEALQQVELPPRWFLVVTPSVHVPTAAIFSDKSLTRDSKPVTIMDFLAQRSSEAGWPDSFGRNDMQAVVTRQYAEVAKVVDWFYNLAPARMTGSGASVFAAFGSKDEAKAVQAKLPESWSSTVTESLSEHPLYAFAS</sequence>
<evidence type="ECO:0000256" key="10">
    <source>
        <dbReference type="HAMAP-Rule" id="MF_00061"/>
    </source>
</evidence>
<evidence type="ECO:0000256" key="6">
    <source>
        <dbReference type="ARBA" id="ARBA00022777"/>
    </source>
</evidence>
<keyword evidence="4 10" id="KW-0808">Transferase</keyword>
<feature type="active site" evidence="10">
    <location>
        <position position="23"/>
    </location>
</feature>
<keyword evidence="6 10" id="KW-0418">Kinase</keyword>
<dbReference type="PIRSF" id="PIRSF010376">
    <property type="entry name" value="IspE"/>
    <property type="match status" value="1"/>
</dbReference>
<dbReference type="UniPathway" id="UPA00056">
    <property type="reaction ID" value="UER00094"/>
</dbReference>
<dbReference type="InterPro" id="IPR014721">
    <property type="entry name" value="Ribsml_uS5_D2-typ_fold_subgr"/>
</dbReference>
<keyword evidence="7 10" id="KW-0067">ATP-binding</keyword>
<evidence type="ECO:0000256" key="1">
    <source>
        <dbReference type="ARBA" id="ARBA00009684"/>
    </source>
</evidence>
<dbReference type="NCBIfam" id="NF011202">
    <property type="entry name" value="PRK14608.1"/>
    <property type="match status" value="1"/>
</dbReference>
<keyword evidence="5 10" id="KW-0547">Nucleotide-binding</keyword>
<dbReference type="AlphaFoldDB" id="A0A238H9D2"/>
<evidence type="ECO:0000256" key="9">
    <source>
        <dbReference type="ARBA" id="ARBA00032554"/>
    </source>
</evidence>
<dbReference type="GO" id="GO:0019288">
    <property type="term" value="P:isopentenyl diphosphate biosynthetic process, methylerythritol 4-phosphate pathway"/>
    <property type="evidence" value="ECO:0007669"/>
    <property type="project" value="UniProtKB-UniRule"/>
</dbReference>
<accession>A0A238H9D2</accession>
<dbReference type="InterPro" id="IPR013750">
    <property type="entry name" value="GHMP_kinase_C_dom"/>
</dbReference>
<comment type="similarity">
    <text evidence="1 10">Belongs to the GHMP kinase family. IspE subfamily.</text>
</comment>
<proteinExistence type="inferred from homology"/>
<evidence type="ECO:0000256" key="8">
    <source>
        <dbReference type="ARBA" id="ARBA00023229"/>
    </source>
</evidence>
<dbReference type="PANTHER" id="PTHR43527:SF2">
    <property type="entry name" value="4-DIPHOSPHOCYTIDYL-2-C-METHYL-D-ERYTHRITOL KINASE, CHLOROPLASTIC"/>
    <property type="match status" value="1"/>
</dbReference>
<dbReference type="SUPFAM" id="SSF54211">
    <property type="entry name" value="Ribosomal protein S5 domain 2-like"/>
    <property type="match status" value="1"/>
</dbReference>
<evidence type="ECO:0000313" key="14">
    <source>
        <dbReference type="Proteomes" id="UP000198460"/>
    </source>
</evidence>
<feature type="active site" evidence="10">
    <location>
        <position position="148"/>
    </location>
</feature>
<reference evidence="13 14" key="1">
    <citation type="submission" date="2017-04" db="EMBL/GenBank/DDBJ databases">
        <authorList>
            <person name="Afonso C.L."/>
            <person name="Miller P.J."/>
            <person name="Scott M.A."/>
            <person name="Spackman E."/>
            <person name="Goraichik I."/>
            <person name="Dimitrov K.M."/>
            <person name="Suarez D.L."/>
            <person name="Swayne D.E."/>
        </authorList>
    </citation>
    <scope>NUCLEOTIDE SEQUENCE [LARGE SCALE GENOMIC DNA]</scope>
    <source>
        <strain evidence="13">LMG 28154</strain>
    </source>
</reference>
<gene>
    <name evidence="10" type="primary">ispE</name>
    <name evidence="13" type="ORF">BSIN_0719</name>
</gene>
<evidence type="ECO:0000256" key="7">
    <source>
        <dbReference type="ARBA" id="ARBA00022840"/>
    </source>
</evidence>
<dbReference type="Proteomes" id="UP000198460">
    <property type="component" value="Unassembled WGS sequence"/>
</dbReference>
<dbReference type="SUPFAM" id="SSF55060">
    <property type="entry name" value="GHMP Kinase, C-terminal domain"/>
    <property type="match status" value="1"/>
</dbReference>
<dbReference type="GO" id="GO:0050515">
    <property type="term" value="F:4-(cytidine 5'-diphospho)-2-C-methyl-D-erythritol kinase activity"/>
    <property type="evidence" value="ECO:0007669"/>
    <property type="project" value="UniProtKB-UniRule"/>
</dbReference>
<dbReference type="Pfam" id="PF00288">
    <property type="entry name" value="GHMP_kinases_N"/>
    <property type="match status" value="1"/>
</dbReference>
<dbReference type="InterPro" id="IPR004424">
    <property type="entry name" value="IspE"/>
</dbReference>
<feature type="binding site" evidence="10">
    <location>
        <begin position="106"/>
        <end position="116"/>
    </location>
    <ligand>
        <name>ATP</name>
        <dbReference type="ChEBI" id="CHEBI:30616"/>
    </ligand>
</feature>
<evidence type="ECO:0000313" key="13">
    <source>
        <dbReference type="EMBL" id="SMG01820.1"/>
    </source>
</evidence>
<keyword evidence="8 10" id="KW-0414">Isoprene biosynthesis</keyword>
<evidence type="ECO:0000259" key="11">
    <source>
        <dbReference type="Pfam" id="PF00288"/>
    </source>
</evidence>
<organism evidence="13 14">
    <name type="scientific">Burkholderia singularis</name>
    <dbReference type="NCBI Taxonomy" id="1503053"/>
    <lineage>
        <taxon>Bacteria</taxon>
        <taxon>Pseudomonadati</taxon>
        <taxon>Pseudomonadota</taxon>
        <taxon>Betaproteobacteria</taxon>
        <taxon>Burkholderiales</taxon>
        <taxon>Burkholderiaceae</taxon>
        <taxon>Burkholderia</taxon>
        <taxon>pseudomallei group</taxon>
    </lineage>
</organism>
<feature type="domain" description="GHMP kinase N-terminal" evidence="11">
    <location>
        <begin position="79"/>
        <end position="156"/>
    </location>
</feature>
<name>A0A238H9D2_9BURK</name>
<dbReference type="GO" id="GO:0016114">
    <property type="term" value="P:terpenoid biosynthetic process"/>
    <property type="evidence" value="ECO:0007669"/>
    <property type="project" value="UniProtKB-UniRule"/>
</dbReference>
<dbReference type="Gene3D" id="3.30.230.10">
    <property type="match status" value="1"/>
</dbReference>
<comment type="function">
    <text evidence="10">Catalyzes the phosphorylation of the position 2 hydroxy group of 4-diphosphocytidyl-2C-methyl-D-erythritol.</text>
</comment>
<dbReference type="HAMAP" id="MF_00061">
    <property type="entry name" value="IspE"/>
    <property type="match status" value="1"/>
</dbReference>
<dbReference type="NCBIfam" id="TIGR00154">
    <property type="entry name" value="ispE"/>
    <property type="match status" value="1"/>
</dbReference>
<dbReference type="Gene3D" id="3.30.70.890">
    <property type="entry name" value="GHMP kinase, C-terminal domain"/>
    <property type="match status" value="1"/>
</dbReference>
<evidence type="ECO:0000256" key="3">
    <source>
        <dbReference type="ARBA" id="ARBA00017473"/>
    </source>
</evidence>
<dbReference type="InterPro" id="IPR006204">
    <property type="entry name" value="GHMP_kinase_N_dom"/>
</dbReference>
<evidence type="ECO:0000256" key="2">
    <source>
        <dbReference type="ARBA" id="ARBA00012052"/>
    </source>
</evidence>
<protein>
    <recommendedName>
        <fullName evidence="3 10">4-diphosphocytidyl-2-C-methyl-D-erythritol kinase</fullName>
        <shortName evidence="10">CMK</shortName>
        <ecNumber evidence="2 10">2.7.1.148</ecNumber>
    </recommendedName>
    <alternativeName>
        <fullName evidence="9 10">4-(cytidine-5'-diphospho)-2-C-methyl-D-erythritol kinase</fullName>
    </alternativeName>
</protein>
<dbReference type="GO" id="GO:0005524">
    <property type="term" value="F:ATP binding"/>
    <property type="evidence" value="ECO:0007669"/>
    <property type="project" value="UniProtKB-UniRule"/>
</dbReference>